<dbReference type="AlphaFoldDB" id="A0A645HVY8"/>
<evidence type="ECO:0000259" key="8">
    <source>
        <dbReference type="Pfam" id="PF06628"/>
    </source>
</evidence>
<dbReference type="PANTHER" id="PTHR11465:SF61">
    <property type="entry name" value="CATALASE"/>
    <property type="match status" value="1"/>
</dbReference>
<evidence type="ECO:0000256" key="2">
    <source>
        <dbReference type="ARBA" id="ARBA00022617"/>
    </source>
</evidence>
<dbReference type="GO" id="GO:0004096">
    <property type="term" value="F:catalase activity"/>
    <property type="evidence" value="ECO:0007669"/>
    <property type="project" value="UniProtKB-EC"/>
</dbReference>
<feature type="domain" description="Catalase core" evidence="7">
    <location>
        <begin position="2"/>
        <end position="41"/>
    </location>
</feature>
<dbReference type="EC" id="1.11.1.6" evidence="9"/>
<evidence type="ECO:0000256" key="1">
    <source>
        <dbReference type="ARBA" id="ARBA00022559"/>
    </source>
</evidence>
<name>A0A645HVY8_9ZZZZ</name>
<keyword evidence="2" id="KW-0349">Heme</keyword>
<dbReference type="GO" id="GO:0042744">
    <property type="term" value="P:hydrogen peroxide catabolic process"/>
    <property type="evidence" value="ECO:0007669"/>
    <property type="project" value="UniProtKB-KW"/>
</dbReference>
<evidence type="ECO:0000256" key="3">
    <source>
        <dbReference type="ARBA" id="ARBA00022723"/>
    </source>
</evidence>
<dbReference type="Pfam" id="PF06628">
    <property type="entry name" value="Catalase-rel"/>
    <property type="match status" value="1"/>
</dbReference>
<dbReference type="SUPFAM" id="SSF56634">
    <property type="entry name" value="Heme-dependent catalase-like"/>
    <property type="match status" value="1"/>
</dbReference>
<dbReference type="Pfam" id="PF00199">
    <property type="entry name" value="Catalase"/>
    <property type="match status" value="1"/>
</dbReference>
<feature type="domain" description="Catalase immune-responsive" evidence="8">
    <location>
        <begin position="68"/>
        <end position="130"/>
    </location>
</feature>
<dbReference type="InterPro" id="IPR020835">
    <property type="entry name" value="Catalase_sf"/>
</dbReference>
<comment type="caution">
    <text evidence="9">The sequence shown here is derived from an EMBL/GenBank/DDBJ whole genome shotgun (WGS) entry which is preliminary data.</text>
</comment>
<dbReference type="EMBL" id="VSSQ01101378">
    <property type="protein sequence ID" value="MPN43157.1"/>
    <property type="molecule type" value="Genomic_DNA"/>
</dbReference>
<dbReference type="PANTHER" id="PTHR11465">
    <property type="entry name" value="CATALASE"/>
    <property type="match status" value="1"/>
</dbReference>
<keyword evidence="3" id="KW-0479">Metal-binding</keyword>
<keyword evidence="4 9" id="KW-0560">Oxidoreductase</keyword>
<dbReference type="GO" id="GO:0042542">
    <property type="term" value="P:response to hydrogen peroxide"/>
    <property type="evidence" value="ECO:0007669"/>
    <property type="project" value="TreeGrafter"/>
</dbReference>
<gene>
    <name evidence="9" type="primary">katA_11</name>
    <name evidence="9" type="ORF">SDC9_190716</name>
</gene>
<keyword evidence="1 9" id="KW-0575">Peroxidase</keyword>
<dbReference type="Gene3D" id="2.40.180.10">
    <property type="entry name" value="Catalase core domain"/>
    <property type="match status" value="1"/>
</dbReference>
<dbReference type="GO" id="GO:0020037">
    <property type="term" value="F:heme binding"/>
    <property type="evidence" value="ECO:0007669"/>
    <property type="project" value="InterPro"/>
</dbReference>
<evidence type="ECO:0000313" key="9">
    <source>
        <dbReference type="EMBL" id="MPN43157.1"/>
    </source>
</evidence>
<proteinExistence type="predicted"/>
<dbReference type="InterPro" id="IPR010582">
    <property type="entry name" value="Catalase_immune_responsive"/>
</dbReference>
<dbReference type="InterPro" id="IPR018028">
    <property type="entry name" value="Catalase"/>
</dbReference>
<accession>A0A645HVY8</accession>
<evidence type="ECO:0000256" key="5">
    <source>
        <dbReference type="ARBA" id="ARBA00023004"/>
    </source>
</evidence>
<reference evidence="9" key="1">
    <citation type="submission" date="2019-08" db="EMBL/GenBank/DDBJ databases">
        <authorList>
            <person name="Kucharzyk K."/>
            <person name="Murdoch R.W."/>
            <person name="Higgins S."/>
            <person name="Loffler F."/>
        </authorList>
    </citation>
    <scope>NUCLEOTIDE SEQUENCE</scope>
</reference>
<sequence length="147" mass="16786">MNHYQIPVNRSKVESNHFHRDGAMRIDGNFGGSVHYNPNSYGMWKDQNGLTEPAYDGDGPVDHYDFREDDDHYYEQAGKLFSLMKDDEKQRLFENTARNMQGTTLLVQKRHIRHCYLAAPAYGEGVAKALGIPIKDVDMNDTYGARG</sequence>
<evidence type="ECO:0000256" key="6">
    <source>
        <dbReference type="ARBA" id="ARBA00023324"/>
    </source>
</evidence>
<evidence type="ECO:0000256" key="4">
    <source>
        <dbReference type="ARBA" id="ARBA00023002"/>
    </source>
</evidence>
<evidence type="ECO:0000259" key="7">
    <source>
        <dbReference type="Pfam" id="PF00199"/>
    </source>
</evidence>
<keyword evidence="6" id="KW-0376">Hydrogen peroxide</keyword>
<protein>
    <submittedName>
        <fullName evidence="9">Catalase</fullName>
        <ecNumber evidence="9">1.11.1.6</ecNumber>
    </submittedName>
</protein>
<organism evidence="9">
    <name type="scientific">bioreactor metagenome</name>
    <dbReference type="NCBI Taxonomy" id="1076179"/>
    <lineage>
        <taxon>unclassified sequences</taxon>
        <taxon>metagenomes</taxon>
        <taxon>ecological metagenomes</taxon>
    </lineage>
</organism>
<dbReference type="GO" id="GO:0046872">
    <property type="term" value="F:metal ion binding"/>
    <property type="evidence" value="ECO:0007669"/>
    <property type="project" value="UniProtKB-KW"/>
</dbReference>
<dbReference type="InterPro" id="IPR011614">
    <property type="entry name" value="Catalase_core"/>
</dbReference>
<dbReference type="GO" id="GO:0005737">
    <property type="term" value="C:cytoplasm"/>
    <property type="evidence" value="ECO:0007669"/>
    <property type="project" value="TreeGrafter"/>
</dbReference>
<keyword evidence="5" id="KW-0408">Iron</keyword>